<evidence type="ECO:0000259" key="2">
    <source>
        <dbReference type="Pfam" id="PF02470"/>
    </source>
</evidence>
<evidence type="ECO:0000313" key="4">
    <source>
        <dbReference type="Proteomes" id="UP001317870"/>
    </source>
</evidence>
<sequence>MSGRIRSRPTVVHTVLGSRATMSVAGALVLVAVAVLGYLVVADPLRRTVSYCALMPDSVGLYPGNHVTMRGIPVGTVTGVRPAGDKVRVDFAVDAEHPVLADASATTLSRNVTTDRDLAVLHSGTVLDRWDPGQCLTRTLTPKSLTETLHAVAELSEQLLGPETEQNDEIGRLVTQLNTATAGTGPQLNALIAKLGAALDHPDAAIGRLSGIIDSLAALADSVSTHWGTINSMVLGLESILRQVNNELFSETTVIIDRFRRVLPMLNDITTMFGDPIFLLLDASVPLIRFLGAHIATLRQIVEMIPVITGAFTAIIDPRTGAPGLTYAPPRVTVPTPEAEKICAAIAMVAPGRCSAADGVATVDLVRLVLASAGAR</sequence>
<dbReference type="PANTHER" id="PTHR33371:SF4">
    <property type="entry name" value="INTERMEMBRANE PHOSPHOLIPID TRANSPORT SYSTEM BINDING PROTEIN MLAD"/>
    <property type="match status" value="1"/>
</dbReference>
<protein>
    <submittedName>
        <fullName evidence="3">Mce family protein</fullName>
    </submittedName>
</protein>
<evidence type="ECO:0000256" key="1">
    <source>
        <dbReference type="SAM" id="Phobius"/>
    </source>
</evidence>
<proteinExistence type="predicted"/>
<reference evidence="3 4" key="1">
    <citation type="submission" date="2022-11" db="EMBL/GenBank/DDBJ databases">
        <title>Genome Sequencing of Nocardia sp. ON39_IFM12276 and assembly.</title>
        <authorList>
            <person name="Shimojima M."/>
            <person name="Toyokawa M."/>
            <person name="Uesaka K."/>
        </authorList>
    </citation>
    <scope>NUCLEOTIDE SEQUENCE [LARGE SCALE GENOMIC DNA]</scope>
    <source>
        <strain evidence="3 4">IFM 12276</strain>
    </source>
</reference>
<organism evidence="3 4">
    <name type="scientific">Nocardia sputorum</name>
    <dbReference type="NCBI Taxonomy" id="2984338"/>
    <lineage>
        <taxon>Bacteria</taxon>
        <taxon>Bacillati</taxon>
        <taxon>Actinomycetota</taxon>
        <taxon>Actinomycetes</taxon>
        <taxon>Mycobacteriales</taxon>
        <taxon>Nocardiaceae</taxon>
        <taxon>Nocardia</taxon>
    </lineage>
</organism>
<gene>
    <name evidence="3" type="ORF">IFM12276_23260</name>
</gene>
<name>A0ABM8CWE6_9NOCA</name>
<accession>A0ABM8CWE6</accession>
<dbReference type="InterPro" id="IPR003399">
    <property type="entry name" value="Mce/MlaD"/>
</dbReference>
<dbReference type="PANTHER" id="PTHR33371">
    <property type="entry name" value="INTERMEMBRANE PHOSPHOLIPID TRANSPORT SYSTEM BINDING PROTEIN MLAD-RELATED"/>
    <property type="match status" value="1"/>
</dbReference>
<dbReference type="Proteomes" id="UP001317870">
    <property type="component" value="Chromosome"/>
</dbReference>
<keyword evidence="1" id="KW-0812">Transmembrane</keyword>
<dbReference type="RefSeq" id="WP_281879425.1">
    <property type="nucleotide sequence ID" value="NZ_AP026978.1"/>
</dbReference>
<evidence type="ECO:0000313" key="3">
    <source>
        <dbReference type="EMBL" id="BDT99297.1"/>
    </source>
</evidence>
<keyword evidence="1" id="KW-1133">Transmembrane helix</keyword>
<feature type="domain" description="Mce/MlaD" evidence="2">
    <location>
        <begin position="48"/>
        <end position="116"/>
    </location>
</feature>
<keyword evidence="1" id="KW-0472">Membrane</keyword>
<dbReference type="InterPro" id="IPR052336">
    <property type="entry name" value="MlaD_Phospholipid_Transporter"/>
</dbReference>
<dbReference type="EMBL" id="AP026978">
    <property type="protein sequence ID" value="BDT99297.1"/>
    <property type="molecule type" value="Genomic_DNA"/>
</dbReference>
<dbReference type="Pfam" id="PF02470">
    <property type="entry name" value="MlaD"/>
    <property type="match status" value="1"/>
</dbReference>
<feature type="transmembrane region" description="Helical" evidence="1">
    <location>
        <begin position="20"/>
        <end position="41"/>
    </location>
</feature>
<keyword evidence="4" id="KW-1185">Reference proteome</keyword>